<proteinExistence type="predicted"/>
<evidence type="ECO:0000313" key="3">
    <source>
        <dbReference type="Proteomes" id="UP000707731"/>
    </source>
</evidence>
<protein>
    <submittedName>
        <fullName evidence="2">Uncharacterized protein</fullName>
    </submittedName>
</protein>
<gene>
    <name evidence="2" type="ORF">IU449_27510</name>
</gene>
<dbReference type="EMBL" id="JADLQN010000011">
    <property type="protein sequence ID" value="MBF6358249.1"/>
    <property type="molecule type" value="Genomic_DNA"/>
</dbReference>
<evidence type="ECO:0000313" key="2">
    <source>
        <dbReference type="EMBL" id="MBF6358249.1"/>
    </source>
</evidence>
<name>A0ABS0DIK1_9NOCA</name>
<evidence type="ECO:0000256" key="1">
    <source>
        <dbReference type="SAM" id="MobiDB-lite"/>
    </source>
</evidence>
<accession>A0ABS0DIK1</accession>
<comment type="caution">
    <text evidence="2">The sequence shown here is derived from an EMBL/GenBank/DDBJ whole genome shotgun (WGS) entry which is preliminary data.</text>
</comment>
<organism evidence="2 3">
    <name type="scientific">Nocardia higoensis</name>
    <dbReference type="NCBI Taxonomy" id="228599"/>
    <lineage>
        <taxon>Bacteria</taxon>
        <taxon>Bacillati</taxon>
        <taxon>Actinomycetota</taxon>
        <taxon>Actinomycetes</taxon>
        <taxon>Mycobacteriales</taxon>
        <taxon>Nocardiaceae</taxon>
        <taxon>Nocardia</taxon>
    </lineage>
</organism>
<sequence length="115" mass="12921">MHPAPQGGSDPVVHVIQRPEFVDQADGTVRAYYPGEDWYVTGTDREDAGHALTTEVDRRMQDPNYVAQHFAMAQRHLDGEHTPGFDVQVLDQDQYQARTSEIGDALREGRTPDSK</sequence>
<reference evidence="2 3" key="1">
    <citation type="submission" date="2020-10" db="EMBL/GenBank/DDBJ databases">
        <title>Identification of Nocardia species via Next-generation sequencing and recognition of intraspecies genetic diversity.</title>
        <authorList>
            <person name="Li P."/>
            <person name="Li P."/>
            <person name="Lu B."/>
        </authorList>
    </citation>
    <scope>NUCLEOTIDE SEQUENCE [LARGE SCALE GENOMIC DNA]</scope>
    <source>
        <strain evidence="2 3">BJ06-0143</strain>
    </source>
</reference>
<dbReference type="Proteomes" id="UP000707731">
    <property type="component" value="Unassembled WGS sequence"/>
</dbReference>
<feature type="region of interest" description="Disordered" evidence="1">
    <location>
        <begin position="96"/>
        <end position="115"/>
    </location>
</feature>
<dbReference type="RefSeq" id="WP_195005090.1">
    <property type="nucleotide sequence ID" value="NZ_JADLQN010000011.1"/>
</dbReference>
<feature type="compositionally biased region" description="Basic and acidic residues" evidence="1">
    <location>
        <begin position="104"/>
        <end position="115"/>
    </location>
</feature>
<keyword evidence="3" id="KW-1185">Reference proteome</keyword>